<comment type="caution">
    <text evidence="3">The sequence shown here is derived from an EMBL/GenBank/DDBJ whole genome shotgun (WGS) entry which is preliminary data.</text>
</comment>
<sequence length="543" mass="60896">MKISAKLTLLCALVGSISLSGAEITADNLAETPAAPAAAPKFSAAAEARVRALENFMTATKSRNRDERFSLFLEVLRDDPAAIPPRNYIRGMVDTRADARKIARPLLEISRANPNVPGLAALAGQMCYAANLPPAEYLDDIRGILDGVSEPDKLPDDEKNEYYNIIGAYSSALKQVRDYRTGTHYFESELDREASAYRSMLLRFAVDFEHFFSRYGKRDSRWFGLADSDRRAAEKRFEQLFTELESLEKDASPEELERNIDFYLSVGKPEAALRAAERLVKASQQPSNETRYAYVAIEAKQFDKIPPIVEKLSKIDGWKGVSQLISINSLIAQGKYDEAQKEIGQLKVPIARDEFTLKVLEAKKDYKAMRDELNAMEKRLSPGVDVDLANALRQLIVAEKLRDVELLNRVWKLLADTKQIESPDAANSVGYVAAELNVRLDEAAKLIEEAVKGEPDNYAYLDSMAWVLYRQGRYDEAQKYIDLALRASEQELARGVIYEHLGDILLARGKKAEALAAYREALDYAADDDFDPARVEAKCKKLE</sequence>
<dbReference type="EMBL" id="VUNS01000016">
    <property type="protein sequence ID" value="MST98168.1"/>
    <property type="molecule type" value="Genomic_DNA"/>
</dbReference>
<dbReference type="SMART" id="SM00028">
    <property type="entry name" value="TPR"/>
    <property type="match status" value="2"/>
</dbReference>
<dbReference type="Proteomes" id="UP000435649">
    <property type="component" value="Unassembled WGS sequence"/>
</dbReference>
<dbReference type="Pfam" id="PF13424">
    <property type="entry name" value="TPR_12"/>
    <property type="match status" value="1"/>
</dbReference>
<dbReference type="Gene3D" id="1.25.40.10">
    <property type="entry name" value="Tetratricopeptide repeat domain"/>
    <property type="match status" value="1"/>
</dbReference>
<dbReference type="InterPro" id="IPR011990">
    <property type="entry name" value="TPR-like_helical_dom_sf"/>
</dbReference>
<reference evidence="3 4" key="1">
    <citation type="submission" date="2019-08" db="EMBL/GenBank/DDBJ databases">
        <title>In-depth cultivation of the pig gut microbiome towards novel bacterial diversity and tailored functional studies.</title>
        <authorList>
            <person name="Wylensek D."/>
            <person name="Hitch T.C.A."/>
            <person name="Clavel T."/>
        </authorList>
    </citation>
    <scope>NUCLEOTIDE SEQUENCE [LARGE SCALE GENOMIC DNA]</scope>
    <source>
        <strain evidence="3 4">BBE-744-WT-12</strain>
    </source>
</reference>
<keyword evidence="2" id="KW-0732">Signal</keyword>
<keyword evidence="4" id="KW-1185">Reference proteome</keyword>
<dbReference type="InterPro" id="IPR019734">
    <property type="entry name" value="TPR_rpt"/>
</dbReference>
<evidence type="ECO:0000256" key="2">
    <source>
        <dbReference type="SAM" id="SignalP"/>
    </source>
</evidence>
<dbReference type="PROSITE" id="PS50005">
    <property type="entry name" value="TPR"/>
    <property type="match status" value="1"/>
</dbReference>
<feature type="chain" id="PRO_5032647051" evidence="2">
    <location>
        <begin position="23"/>
        <end position="543"/>
    </location>
</feature>
<dbReference type="RefSeq" id="WP_106053759.1">
    <property type="nucleotide sequence ID" value="NZ_CALXOB010000050.1"/>
</dbReference>
<feature type="signal peptide" evidence="2">
    <location>
        <begin position="1"/>
        <end position="22"/>
    </location>
</feature>
<gene>
    <name evidence="3" type="ORF">FYJ85_14080</name>
</gene>
<evidence type="ECO:0000256" key="1">
    <source>
        <dbReference type="PROSITE-ProRule" id="PRU00339"/>
    </source>
</evidence>
<dbReference type="SUPFAM" id="SSF48452">
    <property type="entry name" value="TPR-like"/>
    <property type="match status" value="1"/>
</dbReference>
<evidence type="ECO:0000313" key="3">
    <source>
        <dbReference type="EMBL" id="MST98168.1"/>
    </source>
</evidence>
<accession>A0A844G6T6</accession>
<name>A0A844G6T6_9BACT</name>
<keyword evidence="1" id="KW-0802">TPR repeat</keyword>
<dbReference type="AlphaFoldDB" id="A0A844G6T6"/>
<feature type="repeat" description="TPR" evidence="1">
    <location>
        <begin position="495"/>
        <end position="528"/>
    </location>
</feature>
<proteinExistence type="predicted"/>
<evidence type="ECO:0000313" key="4">
    <source>
        <dbReference type="Proteomes" id="UP000435649"/>
    </source>
</evidence>
<protein>
    <submittedName>
        <fullName evidence="3">Tetratricopeptide repeat protein</fullName>
    </submittedName>
</protein>
<organism evidence="3 4">
    <name type="scientific">Victivallis lenta</name>
    <dbReference type="NCBI Taxonomy" id="2606640"/>
    <lineage>
        <taxon>Bacteria</taxon>
        <taxon>Pseudomonadati</taxon>
        <taxon>Lentisphaerota</taxon>
        <taxon>Lentisphaeria</taxon>
        <taxon>Victivallales</taxon>
        <taxon>Victivallaceae</taxon>
        <taxon>Victivallis</taxon>
    </lineage>
</organism>